<feature type="transmembrane region" description="Helical" evidence="7">
    <location>
        <begin position="434"/>
        <end position="454"/>
    </location>
</feature>
<feature type="transmembrane region" description="Helical" evidence="7">
    <location>
        <begin position="377"/>
        <end position="397"/>
    </location>
</feature>
<accession>A0A1M5VDH2</accession>
<feature type="transmembrane region" description="Helical" evidence="7">
    <location>
        <begin position="403"/>
        <end position="427"/>
    </location>
</feature>
<dbReference type="PROSITE" id="PS50283">
    <property type="entry name" value="NA_SOLUT_SYMP_3"/>
    <property type="match status" value="1"/>
</dbReference>
<evidence type="ECO:0000256" key="4">
    <source>
        <dbReference type="ARBA" id="ARBA00022989"/>
    </source>
</evidence>
<dbReference type="NCBIfam" id="NF007790">
    <property type="entry name" value="PRK10484.1"/>
    <property type="match status" value="1"/>
</dbReference>
<dbReference type="InterPro" id="IPR038377">
    <property type="entry name" value="Na/Glc_symporter_sf"/>
</dbReference>
<comment type="subcellular location">
    <subcellularLocation>
        <location evidence="1">Membrane</location>
        <topology evidence="1">Multi-pass membrane protein</topology>
    </subcellularLocation>
</comment>
<dbReference type="CDD" id="cd10328">
    <property type="entry name" value="SLC5sbd_YidK"/>
    <property type="match status" value="1"/>
</dbReference>
<keyword evidence="5 7" id="KW-0472">Membrane</keyword>
<feature type="transmembrane region" description="Helical" evidence="7">
    <location>
        <begin position="328"/>
        <end position="356"/>
    </location>
</feature>
<name>A0A1M5VDH2_9VIBR</name>
<evidence type="ECO:0000256" key="2">
    <source>
        <dbReference type="ARBA" id="ARBA00006434"/>
    </source>
</evidence>
<keyword evidence="9" id="KW-1185">Reference proteome</keyword>
<dbReference type="PANTHER" id="PTHR11819:SF195">
    <property type="entry name" value="SODIUM_GLUCOSE COTRANSPORTER 4"/>
    <property type="match status" value="1"/>
</dbReference>
<dbReference type="RefSeq" id="WP_073602126.1">
    <property type="nucleotide sequence ID" value="NZ_FQXZ01000005.1"/>
</dbReference>
<feature type="transmembrane region" description="Helical" evidence="7">
    <location>
        <begin position="460"/>
        <end position="482"/>
    </location>
</feature>
<proteinExistence type="inferred from homology"/>
<dbReference type="OrthoDB" id="9814523at2"/>
<dbReference type="STRING" id="1216006.VA7868_00352"/>
<feature type="transmembrane region" description="Helical" evidence="7">
    <location>
        <begin position="502"/>
        <end position="521"/>
    </location>
</feature>
<organism evidence="8 9">
    <name type="scientific">Vibrio aerogenes CECT 7868</name>
    <dbReference type="NCBI Taxonomy" id="1216006"/>
    <lineage>
        <taxon>Bacteria</taxon>
        <taxon>Pseudomonadati</taxon>
        <taxon>Pseudomonadota</taxon>
        <taxon>Gammaproteobacteria</taxon>
        <taxon>Vibrionales</taxon>
        <taxon>Vibrionaceae</taxon>
        <taxon>Vibrio</taxon>
    </lineage>
</organism>
<feature type="transmembrane region" description="Helical" evidence="7">
    <location>
        <begin position="240"/>
        <end position="259"/>
    </location>
</feature>
<feature type="transmembrane region" description="Helical" evidence="7">
    <location>
        <begin position="280"/>
        <end position="306"/>
    </location>
</feature>
<evidence type="ECO:0000256" key="7">
    <source>
        <dbReference type="SAM" id="Phobius"/>
    </source>
</evidence>
<evidence type="ECO:0000256" key="3">
    <source>
        <dbReference type="ARBA" id="ARBA00022692"/>
    </source>
</evidence>
<feature type="transmembrane region" description="Helical" evidence="7">
    <location>
        <begin position="72"/>
        <end position="93"/>
    </location>
</feature>
<dbReference type="EMBL" id="FQXZ01000005">
    <property type="protein sequence ID" value="SHH73245.1"/>
    <property type="molecule type" value="Genomic_DNA"/>
</dbReference>
<keyword evidence="3 7" id="KW-0812">Transmembrane</keyword>
<dbReference type="GO" id="GO:0005412">
    <property type="term" value="F:D-glucose:sodium symporter activity"/>
    <property type="evidence" value="ECO:0007669"/>
    <property type="project" value="TreeGrafter"/>
</dbReference>
<evidence type="ECO:0000313" key="8">
    <source>
        <dbReference type="EMBL" id="SHH73245.1"/>
    </source>
</evidence>
<feature type="transmembrane region" description="Helical" evidence="7">
    <location>
        <begin position="117"/>
        <end position="141"/>
    </location>
</feature>
<gene>
    <name evidence="8" type="primary">yidK</name>
    <name evidence="8" type="ORF">VA7868_00352</name>
</gene>
<evidence type="ECO:0000256" key="1">
    <source>
        <dbReference type="ARBA" id="ARBA00004141"/>
    </source>
</evidence>
<comment type="similarity">
    <text evidence="2 6">Belongs to the sodium:solute symporter (SSF) (TC 2.A.21) family.</text>
</comment>
<sequence length="569" mass="61827">MLSLLSFIAFTLFVAGFAYYKTRAAHLEESSEGYFLGGRSLTGVYIGGSMLLMNMSTEHLVGLNGLSFRTGFIVMAWEVMAAITIVLFAMYFLPRYLKLGISTIPEYLEKRFDKQTLTITSILFLSMYVISLLPIVLYTGAIALESLFDVSNVFAIEKSSAMWLMVWGVGGLGTIYAVFGGIKAIAAADTVNGIGLITGGLTVTGFALAYVGDGNVWNGLVEVYQSHPDKFNSIGDNDSLVPFSTLFTGLIISNMFFWCTNQSIVQKALGAKNLAEGQKGVLLCAFFKLLIPTIIILPGIIAFHVFNGQIDNPDNAYPNLVQLVLPEVLVGFFAAVVVGAVFSTFSGGLSSSVTLFTVNIYKKSLRPDATELQTVRVGKLLGAGLAITSMLVAPLVANAPDGLFYLIQQLQGIFNSPILSVVLVGLLTKRVPAIAAKLGLVFGMSAYILFNFVIKVDIHFFHLVGLLFVGNVIFMLIIGYFYPQEAYQDEYTEQVDIAPWAFGKAAASLICLASVSMYIFLAHDVPGWLMTAYYISASAVLAFIFWSIARELIRASQHKAAAQTAEYMD</sequence>
<feature type="transmembrane region" description="Helical" evidence="7">
    <location>
        <begin position="191"/>
        <end position="211"/>
    </location>
</feature>
<dbReference type="Proteomes" id="UP000184608">
    <property type="component" value="Unassembled WGS sequence"/>
</dbReference>
<keyword evidence="4 7" id="KW-1133">Transmembrane helix</keyword>
<dbReference type="Gene3D" id="1.20.1730.10">
    <property type="entry name" value="Sodium/glucose cotransporter"/>
    <property type="match status" value="1"/>
</dbReference>
<feature type="transmembrane region" description="Helical" evidence="7">
    <location>
        <begin position="527"/>
        <end position="549"/>
    </location>
</feature>
<evidence type="ECO:0000256" key="6">
    <source>
        <dbReference type="RuleBase" id="RU362091"/>
    </source>
</evidence>
<evidence type="ECO:0000256" key="5">
    <source>
        <dbReference type="ARBA" id="ARBA00023136"/>
    </source>
</evidence>
<dbReference type="PANTHER" id="PTHR11819">
    <property type="entry name" value="SOLUTE CARRIER FAMILY 5"/>
    <property type="match status" value="1"/>
</dbReference>
<reference evidence="8 9" key="1">
    <citation type="submission" date="2016-11" db="EMBL/GenBank/DDBJ databases">
        <authorList>
            <person name="Jaros S."/>
            <person name="Januszkiewicz K."/>
            <person name="Wedrychowicz H."/>
        </authorList>
    </citation>
    <scope>NUCLEOTIDE SEQUENCE [LARGE SCALE GENOMIC DNA]</scope>
    <source>
        <strain evidence="8 9">CECT 7868</strain>
    </source>
</reference>
<evidence type="ECO:0000313" key="9">
    <source>
        <dbReference type="Proteomes" id="UP000184608"/>
    </source>
</evidence>
<dbReference type="GO" id="GO:0005886">
    <property type="term" value="C:plasma membrane"/>
    <property type="evidence" value="ECO:0007669"/>
    <property type="project" value="TreeGrafter"/>
</dbReference>
<feature type="transmembrane region" description="Helical" evidence="7">
    <location>
        <begin position="161"/>
        <end position="179"/>
    </location>
</feature>
<protein>
    <submittedName>
        <fullName evidence="8">Putative symporter YidK</fullName>
    </submittedName>
</protein>
<dbReference type="Pfam" id="PF00474">
    <property type="entry name" value="SSF"/>
    <property type="match status" value="1"/>
</dbReference>
<dbReference type="AlphaFoldDB" id="A0A1M5VDH2"/>
<dbReference type="InterPro" id="IPR001734">
    <property type="entry name" value="Na/solute_symporter"/>
</dbReference>
<dbReference type="NCBIfam" id="TIGR00813">
    <property type="entry name" value="sss"/>
    <property type="match status" value="1"/>
</dbReference>